<accession>A0A4R3KAE5</accession>
<dbReference type="FunFam" id="3.40.50.300:FF:000224">
    <property type="entry name" value="Energy-coupling factor transporter ATP-binding protein EcfA"/>
    <property type="match status" value="1"/>
</dbReference>
<organism evidence="10 11">
    <name type="scientific">Pectinatus cerevisiiphilus</name>
    <dbReference type="NCBI Taxonomy" id="86956"/>
    <lineage>
        <taxon>Bacteria</taxon>
        <taxon>Bacillati</taxon>
        <taxon>Bacillota</taxon>
        <taxon>Negativicutes</taxon>
        <taxon>Selenomonadales</taxon>
        <taxon>Selenomonadaceae</taxon>
        <taxon>Pectinatus</taxon>
    </lineage>
</organism>
<dbReference type="EMBL" id="SMAA01000005">
    <property type="protein sequence ID" value="TCS79940.1"/>
    <property type="molecule type" value="Genomic_DNA"/>
</dbReference>
<dbReference type="InterPro" id="IPR015856">
    <property type="entry name" value="ABC_transpr_CbiO/EcfA_su"/>
</dbReference>
<dbReference type="InterPro" id="IPR027417">
    <property type="entry name" value="P-loop_NTPase"/>
</dbReference>
<protein>
    <recommendedName>
        <fullName evidence="8">Energy-coupling factor transporter ATP-binding protein EcfA2</fullName>
        <ecNumber evidence="8">7.-.-.-</ecNumber>
    </recommendedName>
</protein>
<dbReference type="Pfam" id="PF00005">
    <property type="entry name" value="ABC_tran"/>
    <property type="match status" value="1"/>
</dbReference>
<keyword evidence="2 8" id="KW-0813">Transport</keyword>
<keyword evidence="6" id="KW-1278">Translocase</keyword>
<dbReference type="SUPFAM" id="SSF52540">
    <property type="entry name" value="P-loop containing nucleoside triphosphate hydrolases"/>
    <property type="match status" value="1"/>
</dbReference>
<comment type="subunit">
    <text evidence="8">Forms a stable energy-coupling factor (ECF) transporter complex composed of 2 membrane-embedded substrate-binding proteins (S component), 2 ATP-binding proteins (A component) and 2 transmembrane proteins (T component).</text>
</comment>
<dbReference type="GO" id="GO:0043190">
    <property type="term" value="C:ATP-binding cassette (ABC) transporter complex"/>
    <property type="evidence" value="ECO:0007669"/>
    <property type="project" value="TreeGrafter"/>
</dbReference>
<evidence type="ECO:0000256" key="1">
    <source>
        <dbReference type="ARBA" id="ARBA00004202"/>
    </source>
</evidence>
<dbReference type="NCBIfam" id="TIGR04521">
    <property type="entry name" value="ECF_ATPase_2"/>
    <property type="match status" value="1"/>
</dbReference>
<dbReference type="InterPro" id="IPR003593">
    <property type="entry name" value="AAA+_ATPase"/>
</dbReference>
<evidence type="ECO:0000256" key="6">
    <source>
        <dbReference type="ARBA" id="ARBA00022967"/>
    </source>
</evidence>
<dbReference type="InterPro" id="IPR050095">
    <property type="entry name" value="ECF_ABC_transporter_ATP-bd"/>
</dbReference>
<dbReference type="PROSITE" id="PS00211">
    <property type="entry name" value="ABC_TRANSPORTER_1"/>
    <property type="match status" value="1"/>
</dbReference>
<evidence type="ECO:0000256" key="8">
    <source>
        <dbReference type="RuleBase" id="RU365104"/>
    </source>
</evidence>
<dbReference type="InterPro" id="IPR030946">
    <property type="entry name" value="EcfA2"/>
</dbReference>
<dbReference type="InterPro" id="IPR003439">
    <property type="entry name" value="ABC_transporter-like_ATP-bd"/>
</dbReference>
<comment type="caution">
    <text evidence="10">The sequence shown here is derived from an EMBL/GenBank/DDBJ whole genome shotgun (WGS) entry which is preliminary data.</text>
</comment>
<comment type="function">
    <text evidence="8">ATP-binding (A) component of a common energy-coupling factor (ECF) ABC-transporter complex.</text>
</comment>
<evidence type="ECO:0000256" key="3">
    <source>
        <dbReference type="ARBA" id="ARBA00022475"/>
    </source>
</evidence>
<reference evidence="10 11" key="1">
    <citation type="submission" date="2019-03" db="EMBL/GenBank/DDBJ databases">
        <title>Genomic Encyclopedia of Type Strains, Phase IV (KMG-IV): sequencing the most valuable type-strain genomes for metagenomic binning, comparative biology and taxonomic classification.</title>
        <authorList>
            <person name="Goeker M."/>
        </authorList>
    </citation>
    <scope>NUCLEOTIDE SEQUENCE [LARGE SCALE GENOMIC DNA]</scope>
    <source>
        <strain evidence="10 11">DSM 20467</strain>
    </source>
</reference>
<comment type="subcellular location">
    <subcellularLocation>
        <location evidence="1 8">Cell membrane</location>
        <topology evidence="1 8">Peripheral membrane protein</topology>
    </subcellularLocation>
</comment>
<gene>
    <name evidence="10" type="ORF">EDC37_1057</name>
</gene>
<dbReference type="CDD" id="cd03225">
    <property type="entry name" value="ABC_cobalt_CbiO_domain1"/>
    <property type="match status" value="1"/>
</dbReference>
<dbReference type="GO" id="GO:0005524">
    <property type="term" value="F:ATP binding"/>
    <property type="evidence" value="ECO:0007669"/>
    <property type="project" value="UniProtKB-UniRule"/>
</dbReference>
<dbReference type="InterPro" id="IPR017871">
    <property type="entry name" value="ABC_transporter-like_CS"/>
</dbReference>
<evidence type="ECO:0000256" key="4">
    <source>
        <dbReference type="ARBA" id="ARBA00022741"/>
    </source>
</evidence>
<evidence type="ECO:0000313" key="11">
    <source>
        <dbReference type="Proteomes" id="UP000295188"/>
    </source>
</evidence>
<evidence type="ECO:0000256" key="7">
    <source>
        <dbReference type="ARBA" id="ARBA00023136"/>
    </source>
</evidence>
<keyword evidence="3 8" id="KW-1003">Cell membrane</keyword>
<dbReference type="EC" id="7.-.-.-" evidence="8"/>
<dbReference type="GO" id="GO:0042626">
    <property type="term" value="F:ATPase-coupled transmembrane transporter activity"/>
    <property type="evidence" value="ECO:0007669"/>
    <property type="project" value="TreeGrafter"/>
</dbReference>
<dbReference type="AlphaFoldDB" id="A0A4R3KAE5"/>
<evidence type="ECO:0000256" key="5">
    <source>
        <dbReference type="ARBA" id="ARBA00022840"/>
    </source>
</evidence>
<comment type="similarity">
    <text evidence="8">Belongs to the ABC transporter superfamily. Energy-coupling factor EcfA family.</text>
</comment>
<dbReference type="RefSeq" id="WP_132548189.1">
    <property type="nucleotide sequence ID" value="NZ_SMAA01000005.1"/>
</dbReference>
<keyword evidence="11" id="KW-1185">Reference proteome</keyword>
<dbReference type="SMART" id="SM00382">
    <property type="entry name" value="AAA"/>
    <property type="match status" value="1"/>
</dbReference>
<dbReference type="Gene3D" id="3.40.50.300">
    <property type="entry name" value="P-loop containing nucleotide triphosphate hydrolases"/>
    <property type="match status" value="1"/>
</dbReference>
<keyword evidence="5 8" id="KW-0067">ATP-binding</keyword>
<proteinExistence type="inferred from homology"/>
<evidence type="ECO:0000256" key="2">
    <source>
        <dbReference type="ARBA" id="ARBA00022448"/>
    </source>
</evidence>
<evidence type="ECO:0000259" key="9">
    <source>
        <dbReference type="PROSITE" id="PS50893"/>
    </source>
</evidence>
<name>A0A4R3KAE5_9FIRM</name>
<dbReference type="OrthoDB" id="197875at2"/>
<dbReference type="Proteomes" id="UP000295188">
    <property type="component" value="Unassembled WGS sequence"/>
</dbReference>
<dbReference type="PANTHER" id="PTHR43553:SF27">
    <property type="entry name" value="ENERGY-COUPLING FACTOR TRANSPORTER ATP-BINDING PROTEIN ECFA2"/>
    <property type="match status" value="1"/>
</dbReference>
<keyword evidence="4 8" id="KW-0547">Nucleotide-binding</keyword>
<dbReference type="GO" id="GO:0016887">
    <property type="term" value="F:ATP hydrolysis activity"/>
    <property type="evidence" value="ECO:0007669"/>
    <property type="project" value="InterPro"/>
</dbReference>
<sequence>MAIEIENVTYTYMKKTPYEKDALKKITLKIEKGSFVAVAGHTGSGKSTLMQHLNGLIAPSSGIVKVDGVNINSKGKGKIKARRSVGMVFQYPETQLFEETVYADIAFGPRNFGLAEAAVDKRVKEAMAFVSLDYAQYKDVSPFALSGGQMRRVAIAGIVALKPEYLVLDEPTAGLDPKAKHDLLKNIKDLYCEGNTTIIMVSHNMDDIIGLAGRIVVLNDGQIVADGAPQEIFMEKEILTSAGLRAPHLTQLLQKINEKALPVKLDCLNVATAADAICASYRRRKKNA</sequence>
<dbReference type="PANTHER" id="PTHR43553">
    <property type="entry name" value="HEAVY METAL TRANSPORTER"/>
    <property type="match status" value="1"/>
</dbReference>
<evidence type="ECO:0000313" key="10">
    <source>
        <dbReference type="EMBL" id="TCS79940.1"/>
    </source>
</evidence>
<dbReference type="PROSITE" id="PS50893">
    <property type="entry name" value="ABC_TRANSPORTER_2"/>
    <property type="match status" value="1"/>
</dbReference>
<keyword evidence="7 8" id="KW-0472">Membrane</keyword>
<feature type="domain" description="ABC transporter" evidence="9">
    <location>
        <begin position="3"/>
        <end position="245"/>
    </location>
</feature>